<dbReference type="PROSITE" id="PS50041">
    <property type="entry name" value="C_TYPE_LECTIN_2"/>
    <property type="match status" value="1"/>
</dbReference>
<gene>
    <name evidence="2" type="ORF">GPUH_LOCUS395</name>
</gene>
<dbReference type="InterPro" id="IPR016186">
    <property type="entry name" value="C-type_lectin-like/link_sf"/>
</dbReference>
<evidence type="ECO:0000259" key="1">
    <source>
        <dbReference type="PROSITE" id="PS50041"/>
    </source>
</evidence>
<dbReference type="AlphaFoldDB" id="A0A183CVA4"/>
<reference evidence="2 3" key="2">
    <citation type="submission" date="2018-11" db="EMBL/GenBank/DDBJ databases">
        <authorList>
            <consortium name="Pathogen Informatics"/>
        </authorList>
    </citation>
    <scope>NUCLEOTIDE SEQUENCE [LARGE SCALE GENOMIC DNA]</scope>
</reference>
<dbReference type="EMBL" id="UYRT01000334">
    <property type="protein sequence ID" value="VDK28021.1"/>
    <property type="molecule type" value="Genomic_DNA"/>
</dbReference>
<keyword evidence="3" id="KW-1185">Reference proteome</keyword>
<evidence type="ECO:0000313" key="3">
    <source>
        <dbReference type="Proteomes" id="UP000271098"/>
    </source>
</evidence>
<dbReference type="WBParaSite" id="GPUH_0000039401-mRNA-1">
    <property type="protein sequence ID" value="GPUH_0000039401-mRNA-1"/>
    <property type="gene ID" value="GPUH_0000039401"/>
</dbReference>
<name>A0A183CVA4_9BILA</name>
<dbReference type="Gene3D" id="3.10.100.10">
    <property type="entry name" value="Mannose-Binding Protein A, subunit A"/>
    <property type="match status" value="1"/>
</dbReference>
<evidence type="ECO:0000313" key="2">
    <source>
        <dbReference type="EMBL" id="VDK28021.1"/>
    </source>
</evidence>
<protein>
    <submittedName>
        <fullName evidence="4">C-type lectin domain-containing protein</fullName>
    </submittedName>
</protein>
<dbReference type="SUPFAM" id="SSF56436">
    <property type="entry name" value="C-type lectin-like"/>
    <property type="match status" value="1"/>
</dbReference>
<proteinExistence type="predicted"/>
<feature type="domain" description="C-type lectin" evidence="1">
    <location>
        <begin position="25"/>
        <end position="87"/>
    </location>
</feature>
<dbReference type="OrthoDB" id="406096at2759"/>
<dbReference type="InterPro" id="IPR016187">
    <property type="entry name" value="CTDL_fold"/>
</dbReference>
<accession>A0A183CVA4</accession>
<reference evidence="4" key="1">
    <citation type="submission" date="2016-06" db="UniProtKB">
        <authorList>
            <consortium name="WormBaseParasite"/>
        </authorList>
    </citation>
    <scope>IDENTIFICATION</scope>
</reference>
<dbReference type="Proteomes" id="UP000271098">
    <property type="component" value="Unassembled WGS sequence"/>
</dbReference>
<dbReference type="InterPro" id="IPR001304">
    <property type="entry name" value="C-type_lectin-like"/>
</dbReference>
<evidence type="ECO:0000313" key="4">
    <source>
        <dbReference type="WBParaSite" id="GPUH_0000039401-mRNA-1"/>
    </source>
</evidence>
<sequence>MQLKSFWFLEGVYTEGIYGVTFKPYWIGVRKINSTWMIPIQEKPSEYIPVTFTKWGRSQPDGCCSYDVTCVVVNHWDERGEWDDQGCYSRVNNAGAVCQKQSL</sequence>
<organism evidence="4">
    <name type="scientific">Gongylonema pulchrum</name>
    <dbReference type="NCBI Taxonomy" id="637853"/>
    <lineage>
        <taxon>Eukaryota</taxon>
        <taxon>Metazoa</taxon>
        <taxon>Ecdysozoa</taxon>
        <taxon>Nematoda</taxon>
        <taxon>Chromadorea</taxon>
        <taxon>Rhabditida</taxon>
        <taxon>Spirurina</taxon>
        <taxon>Spiruromorpha</taxon>
        <taxon>Spiruroidea</taxon>
        <taxon>Gongylonematidae</taxon>
        <taxon>Gongylonema</taxon>
    </lineage>
</organism>